<dbReference type="EMBL" id="CADCVK010000286">
    <property type="protein sequence ID" value="CAA9486870.1"/>
    <property type="molecule type" value="Genomic_DNA"/>
</dbReference>
<protein>
    <submittedName>
        <fullName evidence="1">Alanyl-tRNA synthetase</fullName>
    </submittedName>
</protein>
<accession>A0A6J4S0Q7</accession>
<name>A0A6J4S0Q7_9ACTN</name>
<keyword evidence="1" id="KW-0436">Ligase</keyword>
<dbReference type="AlphaFoldDB" id="A0A6J4S0Q7"/>
<evidence type="ECO:0000313" key="1">
    <source>
        <dbReference type="EMBL" id="CAA9486870.1"/>
    </source>
</evidence>
<keyword evidence="1" id="KW-0030">Aminoacyl-tRNA synthetase</keyword>
<sequence length="145" mass="16544">MPAMEDVRRITKRRRRLRTVGEPHPWEPRHMRLAGVRVAESVGKPAARRNVTLGVVKHLWRSPVPFVGFYPPEGVKVTENRRYSPGAPRRVDDTDYLAGVEAHKRSFAKDLEDGMVPAGHLPGYFEVPTDEGWRIDLDLVEGRLK</sequence>
<reference evidence="1" key="1">
    <citation type="submission" date="2020-02" db="EMBL/GenBank/DDBJ databases">
        <authorList>
            <person name="Meier V. D."/>
        </authorList>
    </citation>
    <scope>NUCLEOTIDE SEQUENCE</scope>
    <source>
        <strain evidence="1">AVDCRST_MAG12</strain>
    </source>
</reference>
<organism evidence="1">
    <name type="scientific">uncultured Rubrobacteraceae bacterium</name>
    <dbReference type="NCBI Taxonomy" id="349277"/>
    <lineage>
        <taxon>Bacteria</taxon>
        <taxon>Bacillati</taxon>
        <taxon>Actinomycetota</taxon>
        <taxon>Rubrobacteria</taxon>
        <taxon>Rubrobacterales</taxon>
        <taxon>Rubrobacteraceae</taxon>
        <taxon>environmental samples</taxon>
    </lineage>
</organism>
<proteinExistence type="predicted"/>
<dbReference type="GO" id="GO:0004812">
    <property type="term" value="F:aminoacyl-tRNA ligase activity"/>
    <property type="evidence" value="ECO:0007669"/>
    <property type="project" value="UniProtKB-KW"/>
</dbReference>
<feature type="non-terminal residue" evidence="1">
    <location>
        <position position="145"/>
    </location>
</feature>
<gene>
    <name evidence="1" type="ORF">AVDCRST_MAG12-1860</name>
</gene>